<reference evidence="2" key="1">
    <citation type="submission" date="2022-02" db="EMBL/GenBank/DDBJ databases">
        <authorList>
            <person name="Lee M."/>
            <person name="Kim S.-J."/>
            <person name="Jung M.-Y."/>
        </authorList>
    </citation>
    <scope>NUCLEOTIDE SEQUENCE</scope>
    <source>
        <strain evidence="2">JHP9</strain>
    </source>
</reference>
<sequence>MVSTPPPSEQKPAAVRSAFAGWAAAQATPRNLLLLGALLVIAVTWALGGFRSSALAAADLPRGAVGTEASASPLVATLEQGRIVDSDDELGLPDVDGSHYVLVPAMLTTTDPRPMAGLTLTRAFSSDLAGRTRFGAPAGDTDYEAGPEILQAEDAVPVSGLQPDLPQSAVLVWEQSDQAAAPAEVAVTVHGYTWRSSILSDGAAYWDRTPRVQILVPLVGARTGATS</sequence>
<dbReference type="RefSeq" id="WP_249736391.1">
    <property type="nucleotide sequence ID" value="NZ_JAKNCJ010000001.1"/>
</dbReference>
<keyword evidence="1" id="KW-0812">Transmembrane</keyword>
<keyword evidence="3" id="KW-1185">Reference proteome</keyword>
<proteinExistence type="predicted"/>
<evidence type="ECO:0008006" key="4">
    <source>
        <dbReference type="Google" id="ProtNLM"/>
    </source>
</evidence>
<keyword evidence="1" id="KW-0472">Membrane</keyword>
<feature type="transmembrane region" description="Helical" evidence="1">
    <location>
        <begin position="32"/>
        <end position="50"/>
    </location>
</feature>
<evidence type="ECO:0000313" key="3">
    <source>
        <dbReference type="Proteomes" id="UP001203761"/>
    </source>
</evidence>
<keyword evidence="1" id="KW-1133">Transmembrane helix</keyword>
<evidence type="ECO:0000256" key="1">
    <source>
        <dbReference type="SAM" id="Phobius"/>
    </source>
</evidence>
<dbReference type="EMBL" id="JAKNCJ010000001">
    <property type="protein sequence ID" value="MCL6422237.1"/>
    <property type="molecule type" value="Genomic_DNA"/>
</dbReference>
<name>A0ABT0QX45_9MICO</name>
<organism evidence="2 3">
    <name type="scientific">Brachybacterium equifaecis</name>
    <dbReference type="NCBI Taxonomy" id="2910770"/>
    <lineage>
        <taxon>Bacteria</taxon>
        <taxon>Bacillati</taxon>
        <taxon>Actinomycetota</taxon>
        <taxon>Actinomycetes</taxon>
        <taxon>Micrococcales</taxon>
        <taxon>Dermabacteraceae</taxon>
        <taxon>Brachybacterium</taxon>
    </lineage>
</organism>
<dbReference type="Proteomes" id="UP001203761">
    <property type="component" value="Unassembled WGS sequence"/>
</dbReference>
<gene>
    <name evidence="2" type="ORF">Bequi_02330</name>
</gene>
<comment type="caution">
    <text evidence="2">The sequence shown here is derived from an EMBL/GenBank/DDBJ whole genome shotgun (WGS) entry which is preliminary data.</text>
</comment>
<evidence type="ECO:0000313" key="2">
    <source>
        <dbReference type="EMBL" id="MCL6422237.1"/>
    </source>
</evidence>
<protein>
    <recommendedName>
        <fullName evidence="4">SAF domain-containing protein</fullName>
    </recommendedName>
</protein>
<accession>A0ABT0QX45</accession>